<dbReference type="InterPro" id="IPR000056">
    <property type="entry name" value="Ribul_P_3_epim-like"/>
</dbReference>
<proteinExistence type="inferred from homology"/>
<evidence type="ECO:0000256" key="12">
    <source>
        <dbReference type="PIRSR" id="PIRSR001461-1"/>
    </source>
</evidence>
<keyword evidence="13" id="KW-0464">Manganese</keyword>
<feature type="binding site" evidence="13">
    <location>
        <position position="33"/>
    </location>
    <ligand>
        <name>a divalent metal cation</name>
        <dbReference type="ChEBI" id="CHEBI:60240"/>
    </ligand>
</feature>
<keyword evidence="8 13" id="KW-0479">Metal-binding</keyword>
<evidence type="ECO:0000256" key="10">
    <source>
        <dbReference type="NCBIfam" id="TIGR01163"/>
    </source>
</evidence>
<dbReference type="Proteomes" id="UP000076603">
    <property type="component" value="Unassembled WGS sequence"/>
</dbReference>
<comment type="cofactor">
    <cofactor evidence="5">
        <name>Fe(2+)</name>
        <dbReference type="ChEBI" id="CHEBI:29033"/>
    </cofactor>
</comment>
<dbReference type="PATRIC" id="fig|1121326.3.peg.4961"/>
<keyword evidence="11" id="KW-0119">Carbohydrate metabolism</keyword>
<evidence type="ECO:0000256" key="8">
    <source>
        <dbReference type="ARBA" id="ARBA00022723"/>
    </source>
</evidence>
<evidence type="ECO:0000256" key="5">
    <source>
        <dbReference type="ARBA" id="ARBA00001954"/>
    </source>
</evidence>
<reference evidence="15 16" key="1">
    <citation type="submission" date="2016-04" db="EMBL/GenBank/DDBJ databases">
        <title>Genome sequence of Clostridium magnum DSM 2767.</title>
        <authorList>
            <person name="Poehlein A."/>
            <person name="Uhlig R."/>
            <person name="Fischer R."/>
            <person name="Bahl H."/>
            <person name="Daniel R."/>
        </authorList>
    </citation>
    <scope>NUCLEOTIDE SEQUENCE [LARGE SCALE GENOMIC DNA]</scope>
    <source>
        <strain evidence="15 16">DSM 2767</strain>
    </source>
</reference>
<dbReference type="GO" id="GO:0005975">
    <property type="term" value="P:carbohydrate metabolic process"/>
    <property type="evidence" value="ECO:0007669"/>
    <property type="project" value="InterPro"/>
</dbReference>
<evidence type="ECO:0000256" key="1">
    <source>
        <dbReference type="ARBA" id="ARBA00001782"/>
    </source>
</evidence>
<evidence type="ECO:0000256" key="2">
    <source>
        <dbReference type="ARBA" id="ARBA00001936"/>
    </source>
</evidence>
<feature type="active site" description="Proton acceptor" evidence="12">
    <location>
        <position position="35"/>
    </location>
</feature>
<feature type="binding site" evidence="14">
    <location>
        <position position="66"/>
    </location>
    <ligand>
        <name>substrate</name>
    </ligand>
</feature>
<comment type="cofactor">
    <cofactor evidence="13">
        <name>a divalent metal cation</name>
        <dbReference type="ChEBI" id="CHEBI:60240"/>
    </cofactor>
    <text evidence="13">Binds 1 divalent metal cation per subunit.</text>
</comment>
<keyword evidence="16" id="KW-1185">Reference proteome</keyword>
<comment type="cofactor">
    <cofactor evidence="2">
        <name>Mn(2+)</name>
        <dbReference type="ChEBI" id="CHEBI:29035"/>
    </cofactor>
</comment>
<dbReference type="InterPro" id="IPR013785">
    <property type="entry name" value="Aldolase_TIM"/>
</dbReference>
<comment type="caution">
    <text evidence="15">The sequence shown here is derived from an EMBL/GenBank/DDBJ whole genome shotgun (WGS) entry which is preliminary data.</text>
</comment>
<sequence>MSLIIAPSILSADACNLEKDICILEKSSITSIHIDVMDGNFVPNIAFGIDQIKALRKITNMELDVHLMVNDPDRYIERIIEAGASCITVHEEACDHLYKTITFIKSFGIKAGVALNPATNIDNLKYVYKLLNKVLIMTVEPGFGGQKFIPLMKEKINDTRQIKQLGKYDFQIQVDGGIDFDNIMEVVALGATDIVIGSSVFKDRTIENNIKKFYDLLDL</sequence>
<dbReference type="GO" id="GO:0005737">
    <property type="term" value="C:cytoplasm"/>
    <property type="evidence" value="ECO:0007669"/>
    <property type="project" value="UniProtKB-ARBA"/>
</dbReference>
<evidence type="ECO:0000313" key="15">
    <source>
        <dbReference type="EMBL" id="KZL89886.1"/>
    </source>
</evidence>
<dbReference type="NCBIfam" id="NF004076">
    <property type="entry name" value="PRK05581.1-4"/>
    <property type="match status" value="1"/>
</dbReference>
<gene>
    <name evidence="15" type="primary">rpe_2</name>
    <name evidence="15" type="ORF">CLMAG_49000</name>
</gene>
<comment type="cofactor">
    <cofactor evidence="3">
        <name>Co(2+)</name>
        <dbReference type="ChEBI" id="CHEBI:48828"/>
    </cofactor>
</comment>
<dbReference type="InterPro" id="IPR026019">
    <property type="entry name" value="Ribul_P_3_epim"/>
</dbReference>
<dbReference type="STRING" id="1121326.CLMAG_49000"/>
<evidence type="ECO:0000313" key="16">
    <source>
        <dbReference type="Proteomes" id="UP000076603"/>
    </source>
</evidence>
<accession>A0A161X722</accession>
<evidence type="ECO:0000256" key="6">
    <source>
        <dbReference type="ARBA" id="ARBA00009541"/>
    </source>
</evidence>
<feature type="active site" description="Proton donor" evidence="12">
    <location>
        <position position="175"/>
    </location>
</feature>
<dbReference type="EMBL" id="LWAE01000007">
    <property type="protein sequence ID" value="KZL89886.1"/>
    <property type="molecule type" value="Genomic_DNA"/>
</dbReference>
<dbReference type="InterPro" id="IPR011060">
    <property type="entry name" value="RibuloseP-bd_barrel"/>
</dbReference>
<comment type="similarity">
    <text evidence="6 11">Belongs to the ribulose-phosphate 3-epimerase family.</text>
</comment>
<feature type="binding site" evidence="13">
    <location>
        <position position="35"/>
    </location>
    <ligand>
        <name>a divalent metal cation</name>
        <dbReference type="ChEBI" id="CHEBI:60240"/>
    </ligand>
</feature>
<feature type="binding site" evidence="13">
    <location>
        <position position="66"/>
    </location>
    <ligand>
        <name>a divalent metal cation</name>
        <dbReference type="ChEBI" id="CHEBI:60240"/>
    </ligand>
</feature>
<dbReference type="FunFam" id="3.20.20.70:FF:000004">
    <property type="entry name" value="Ribulose-phosphate 3-epimerase"/>
    <property type="match status" value="1"/>
</dbReference>
<dbReference type="Gene3D" id="3.20.20.70">
    <property type="entry name" value="Aldolase class I"/>
    <property type="match status" value="1"/>
</dbReference>
<keyword evidence="13" id="KW-0170">Cobalt</keyword>
<dbReference type="GO" id="GO:0006098">
    <property type="term" value="P:pentose-phosphate shunt"/>
    <property type="evidence" value="ECO:0007669"/>
    <property type="project" value="UniProtKB-UniRule"/>
</dbReference>
<keyword evidence="9 11" id="KW-0413">Isomerase</keyword>
<evidence type="ECO:0000256" key="7">
    <source>
        <dbReference type="ARBA" id="ARBA00013188"/>
    </source>
</evidence>
<protein>
    <recommendedName>
        <fullName evidence="7 10">Ribulose-phosphate 3-epimerase</fullName>
        <ecNumber evidence="7 10">5.1.3.1</ecNumber>
    </recommendedName>
</protein>
<dbReference type="PROSITE" id="PS01086">
    <property type="entry name" value="RIBUL_P_3_EPIMER_2"/>
    <property type="match status" value="1"/>
</dbReference>
<comment type="catalytic activity">
    <reaction evidence="1 11">
        <text>D-ribulose 5-phosphate = D-xylulose 5-phosphate</text>
        <dbReference type="Rhea" id="RHEA:13677"/>
        <dbReference type="ChEBI" id="CHEBI:57737"/>
        <dbReference type="ChEBI" id="CHEBI:58121"/>
        <dbReference type="EC" id="5.1.3.1"/>
    </reaction>
</comment>
<dbReference type="GO" id="GO:0046872">
    <property type="term" value="F:metal ion binding"/>
    <property type="evidence" value="ECO:0007669"/>
    <property type="project" value="UniProtKB-KW"/>
</dbReference>
<feature type="binding site" evidence="14">
    <location>
        <begin position="142"/>
        <end position="145"/>
    </location>
    <ligand>
        <name>substrate</name>
    </ligand>
</feature>
<evidence type="ECO:0000256" key="4">
    <source>
        <dbReference type="ARBA" id="ARBA00001947"/>
    </source>
</evidence>
<comment type="cofactor">
    <cofactor evidence="4">
        <name>Zn(2+)</name>
        <dbReference type="ChEBI" id="CHEBI:29105"/>
    </cofactor>
</comment>
<dbReference type="EC" id="5.1.3.1" evidence="7 10"/>
<dbReference type="OrthoDB" id="1645589at2"/>
<dbReference type="GO" id="GO:0004750">
    <property type="term" value="F:D-ribulose-phosphate 3-epimerase activity"/>
    <property type="evidence" value="ECO:0007669"/>
    <property type="project" value="UniProtKB-UniRule"/>
</dbReference>
<dbReference type="AlphaFoldDB" id="A0A161X722"/>
<keyword evidence="13" id="KW-0862">Zinc</keyword>
<dbReference type="SUPFAM" id="SSF51366">
    <property type="entry name" value="Ribulose-phoshate binding barrel"/>
    <property type="match status" value="1"/>
</dbReference>
<evidence type="ECO:0000256" key="9">
    <source>
        <dbReference type="ARBA" id="ARBA00023235"/>
    </source>
</evidence>
<dbReference type="PIRSF" id="PIRSF001461">
    <property type="entry name" value="RPE"/>
    <property type="match status" value="1"/>
</dbReference>
<feature type="binding site" evidence="14">
    <location>
        <position position="177"/>
    </location>
    <ligand>
        <name>substrate</name>
    </ligand>
</feature>
<feature type="binding site" evidence="14">
    <location>
        <begin position="197"/>
        <end position="198"/>
    </location>
    <ligand>
        <name>substrate</name>
    </ligand>
</feature>
<dbReference type="RefSeq" id="WP_066628273.1">
    <property type="nucleotide sequence ID" value="NZ_FQXL01000029.1"/>
</dbReference>
<feature type="binding site" evidence="13">
    <location>
        <position position="175"/>
    </location>
    <ligand>
        <name>a divalent metal cation</name>
        <dbReference type="ChEBI" id="CHEBI:60240"/>
    </ligand>
</feature>
<evidence type="ECO:0000256" key="3">
    <source>
        <dbReference type="ARBA" id="ARBA00001941"/>
    </source>
</evidence>
<dbReference type="NCBIfam" id="TIGR01163">
    <property type="entry name" value="rpe"/>
    <property type="match status" value="1"/>
</dbReference>
<feature type="binding site" evidence="14">
    <location>
        <position position="8"/>
    </location>
    <ligand>
        <name>substrate</name>
    </ligand>
</feature>
<name>A0A161X722_9CLOT</name>
<evidence type="ECO:0000256" key="11">
    <source>
        <dbReference type="PIRNR" id="PIRNR001461"/>
    </source>
</evidence>
<dbReference type="Pfam" id="PF00834">
    <property type="entry name" value="Ribul_P_3_epim"/>
    <property type="match status" value="1"/>
</dbReference>
<evidence type="ECO:0000256" key="13">
    <source>
        <dbReference type="PIRSR" id="PIRSR001461-2"/>
    </source>
</evidence>
<dbReference type="PROSITE" id="PS01085">
    <property type="entry name" value="RIBUL_P_3_EPIMER_1"/>
    <property type="match status" value="1"/>
</dbReference>
<evidence type="ECO:0000256" key="14">
    <source>
        <dbReference type="PIRSR" id="PIRSR001461-3"/>
    </source>
</evidence>
<dbReference type="CDD" id="cd00429">
    <property type="entry name" value="RPE"/>
    <property type="match status" value="1"/>
</dbReference>
<dbReference type="PANTHER" id="PTHR11749">
    <property type="entry name" value="RIBULOSE-5-PHOSPHATE-3-EPIMERASE"/>
    <property type="match status" value="1"/>
</dbReference>
<organism evidence="15 16">
    <name type="scientific">Clostridium magnum DSM 2767</name>
    <dbReference type="NCBI Taxonomy" id="1121326"/>
    <lineage>
        <taxon>Bacteria</taxon>
        <taxon>Bacillati</taxon>
        <taxon>Bacillota</taxon>
        <taxon>Clostridia</taxon>
        <taxon>Eubacteriales</taxon>
        <taxon>Clostridiaceae</taxon>
        <taxon>Clostridium</taxon>
    </lineage>
</organism>